<keyword evidence="4" id="KW-1185">Reference proteome</keyword>
<sequence length="203" mass="22218">MKRILLTLSAMALLGACSEAETTLSKEEFEQLEEGMTHGEVIEVAGGQAADTIDDGALGGKELTYKGEGGVEKDSEVYLYFEGEKLSMIVDSGLMEKEPEDDRELIMSIDYEVVEEKENTDNNSLNLRVKLPSKEEYLYNFSAEDVVNYIKESHKEGGYDAIWVNVHSAGDPFGDNLASGRIAYTQKGAAMIGADKAGEVIIE</sequence>
<dbReference type="EMBL" id="CP095074">
    <property type="protein sequence ID" value="UOQ93432.1"/>
    <property type="molecule type" value="Genomic_DNA"/>
</dbReference>
<feature type="chain" id="PRO_5047350783" evidence="2">
    <location>
        <begin position="21"/>
        <end position="203"/>
    </location>
</feature>
<feature type="signal peptide" evidence="2">
    <location>
        <begin position="1"/>
        <end position="20"/>
    </location>
</feature>
<dbReference type="Gene3D" id="3.30.1450.10">
    <property type="match status" value="1"/>
</dbReference>
<dbReference type="Proteomes" id="UP000831880">
    <property type="component" value="Chromosome"/>
</dbReference>
<accession>A0ABY4GYZ7</accession>
<dbReference type="PROSITE" id="PS51257">
    <property type="entry name" value="PROKAR_LIPOPROTEIN"/>
    <property type="match status" value="1"/>
</dbReference>
<organism evidence="3 4">
    <name type="scientific">Halobacillus shinanisalinarum</name>
    <dbReference type="NCBI Taxonomy" id="2932258"/>
    <lineage>
        <taxon>Bacteria</taxon>
        <taxon>Bacillati</taxon>
        <taxon>Bacillota</taxon>
        <taxon>Bacilli</taxon>
        <taxon>Bacillales</taxon>
        <taxon>Bacillaceae</taxon>
        <taxon>Halobacillus</taxon>
    </lineage>
</organism>
<dbReference type="InterPro" id="IPR037873">
    <property type="entry name" value="BamE-like"/>
</dbReference>
<dbReference type="RefSeq" id="WP_244753032.1">
    <property type="nucleotide sequence ID" value="NZ_CP095074.1"/>
</dbReference>
<keyword evidence="3" id="KW-0449">Lipoprotein</keyword>
<gene>
    <name evidence="3" type="ORF">MUO14_24200</name>
</gene>
<evidence type="ECO:0000313" key="4">
    <source>
        <dbReference type="Proteomes" id="UP000831880"/>
    </source>
</evidence>
<protein>
    <submittedName>
        <fullName evidence="3">Membrane lipoprotein lipid attachment site-containing protein</fullName>
    </submittedName>
</protein>
<evidence type="ECO:0000256" key="1">
    <source>
        <dbReference type="ARBA" id="ARBA00022729"/>
    </source>
</evidence>
<reference evidence="3 4" key="1">
    <citation type="submission" date="2022-04" db="EMBL/GenBank/DDBJ databases">
        <title>Halobacillus sp. isolated from saltern.</title>
        <authorList>
            <person name="Won M."/>
            <person name="Lee C.-M."/>
            <person name="Woen H.-Y."/>
            <person name="Kwon S.-W."/>
        </authorList>
    </citation>
    <scope>NUCLEOTIDE SEQUENCE [LARGE SCALE GENOMIC DNA]</scope>
    <source>
        <strain evidence="3 4">SSTM10-2</strain>
    </source>
</reference>
<name>A0ABY4GYZ7_9BACI</name>
<evidence type="ECO:0000256" key="2">
    <source>
        <dbReference type="SAM" id="SignalP"/>
    </source>
</evidence>
<keyword evidence="1 2" id="KW-0732">Signal</keyword>
<evidence type="ECO:0000313" key="3">
    <source>
        <dbReference type="EMBL" id="UOQ93432.1"/>
    </source>
</evidence>
<proteinExistence type="predicted"/>